<comment type="caution">
    <text evidence="1">The sequence shown here is derived from an EMBL/GenBank/DDBJ whole genome shotgun (WGS) entry which is preliminary data.</text>
</comment>
<gene>
    <name evidence="1" type="ORF">S01H4_60655</name>
</gene>
<sequence length="51" mass="6168">MIVTIKKMKYVNNTEGRYENTWVKNIRFPYTIIAQSIIIFDFDFSDLTKFN</sequence>
<evidence type="ECO:0000313" key="1">
    <source>
        <dbReference type="EMBL" id="GAH05744.1"/>
    </source>
</evidence>
<protein>
    <submittedName>
        <fullName evidence="1">Uncharacterized protein</fullName>
    </submittedName>
</protein>
<dbReference type="EMBL" id="BART01035815">
    <property type="protein sequence ID" value="GAH05744.1"/>
    <property type="molecule type" value="Genomic_DNA"/>
</dbReference>
<proteinExistence type="predicted"/>
<dbReference type="AlphaFoldDB" id="X1DL49"/>
<reference evidence="1" key="1">
    <citation type="journal article" date="2014" name="Front. Microbiol.">
        <title>High frequency of phylogenetically diverse reductive dehalogenase-homologous genes in deep subseafloor sedimentary metagenomes.</title>
        <authorList>
            <person name="Kawai M."/>
            <person name="Futagami T."/>
            <person name="Toyoda A."/>
            <person name="Takaki Y."/>
            <person name="Nishi S."/>
            <person name="Hori S."/>
            <person name="Arai W."/>
            <person name="Tsubouchi T."/>
            <person name="Morono Y."/>
            <person name="Uchiyama I."/>
            <person name="Ito T."/>
            <person name="Fujiyama A."/>
            <person name="Inagaki F."/>
            <person name="Takami H."/>
        </authorList>
    </citation>
    <scope>NUCLEOTIDE SEQUENCE</scope>
    <source>
        <strain evidence="1">Expedition CK06-06</strain>
    </source>
</reference>
<accession>X1DL49</accession>
<organism evidence="1">
    <name type="scientific">marine sediment metagenome</name>
    <dbReference type="NCBI Taxonomy" id="412755"/>
    <lineage>
        <taxon>unclassified sequences</taxon>
        <taxon>metagenomes</taxon>
        <taxon>ecological metagenomes</taxon>
    </lineage>
</organism>
<name>X1DL49_9ZZZZ</name>